<dbReference type="InterPro" id="IPR001841">
    <property type="entry name" value="Znf_RING"/>
</dbReference>
<dbReference type="AlphaFoldDB" id="A0A7J6Y9P4"/>
<keyword evidence="5" id="KW-0812">Transmembrane</keyword>
<evidence type="ECO:0000256" key="1">
    <source>
        <dbReference type="ARBA" id="ARBA00022723"/>
    </source>
</evidence>
<proteinExistence type="predicted"/>
<dbReference type="Pfam" id="PF13639">
    <property type="entry name" value="zf-RING_2"/>
    <property type="match status" value="1"/>
</dbReference>
<dbReference type="Proteomes" id="UP000583944">
    <property type="component" value="Unassembled WGS sequence"/>
</dbReference>
<accession>A0A7J6Y9P4</accession>
<keyword evidence="3" id="KW-0862">Zinc</keyword>
<organism evidence="7 8">
    <name type="scientific">Trypanosoma cruzi</name>
    <dbReference type="NCBI Taxonomy" id="5693"/>
    <lineage>
        <taxon>Eukaryota</taxon>
        <taxon>Discoba</taxon>
        <taxon>Euglenozoa</taxon>
        <taxon>Kinetoplastea</taxon>
        <taxon>Metakinetoplastina</taxon>
        <taxon>Trypanosomatida</taxon>
        <taxon>Trypanosomatidae</taxon>
        <taxon>Trypanosoma</taxon>
        <taxon>Schizotrypanum</taxon>
    </lineage>
</organism>
<dbReference type="EMBL" id="JABDHM010000020">
    <property type="protein sequence ID" value="KAF5223293.1"/>
    <property type="molecule type" value="Genomic_DNA"/>
</dbReference>
<dbReference type="SMART" id="SM00184">
    <property type="entry name" value="RING"/>
    <property type="match status" value="1"/>
</dbReference>
<dbReference type="InterPro" id="IPR013083">
    <property type="entry name" value="Znf_RING/FYVE/PHD"/>
</dbReference>
<dbReference type="InterPro" id="IPR053238">
    <property type="entry name" value="RING-H2_zinc_finger"/>
</dbReference>
<dbReference type="VEuPathDB" id="TriTrypDB:ECC02_003571"/>
<dbReference type="PANTHER" id="PTHR14155:SF627">
    <property type="entry name" value="OS06G0192800 PROTEIN"/>
    <property type="match status" value="1"/>
</dbReference>
<reference evidence="7 8" key="1">
    <citation type="journal article" date="2019" name="Genome Biol. Evol.">
        <title>Nanopore Sequencing Significantly Improves Genome Assembly of the Protozoan Parasite Trypanosoma cruzi.</title>
        <authorList>
            <person name="Diaz-Viraque F."/>
            <person name="Pita S."/>
            <person name="Greif G."/>
            <person name="de Souza R.C.M."/>
            <person name="Iraola G."/>
            <person name="Robello C."/>
        </authorList>
    </citation>
    <scope>NUCLEOTIDE SEQUENCE [LARGE SCALE GENOMIC DNA]</scope>
    <source>
        <strain evidence="7 8">Berenice</strain>
    </source>
</reference>
<evidence type="ECO:0000313" key="8">
    <source>
        <dbReference type="Proteomes" id="UP000583944"/>
    </source>
</evidence>
<evidence type="ECO:0000313" key="7">
    <source>
        <dbReference type="EMBL" id="KAF5223293.1"/>
    </source>
</evidence>
<evidence type="ECO:0000259" key="6">
    <source>
        <dbReference type="PROSITE" id="PS50089"/>
    </source>
</evidence>
<keyword evidence="5" id="KW-0472">Membrane</keyword>
<gene>
    <name evidence="7" type="ORF">ECC02_003571</name>
</gene>
<keyword evidence="5" id="KW-1133">Transmembrane helix</keyword>
<dbReference type="PANTHER" id="PTHR14155">
    <property type="entry name" value="RING FINGER DOMAIN-CONTAINING"/>
    <property type="match status" value="1"/>
</dbReference>
<evidence type="ECO:0000256" key="4">
    <source>
        <dbReference type="PROSITE-ProRule" id="PRU00175"/>
    </source>
</evidence>
<protein>
    <recommendedName>
        <fullName evidence="6">RING-type domain-containing protein</fullName>
    </recommendedName>
</protein>
<keyword evidence="1" id="KW-0479">Metal-binding</keyword>
<dbReference type="CDD" id="cd16448">
    <property type="entry name" value="RING-H2"/>
    <property type="match status" value="1"/>
</dbReference>
<keyword evidence="2 4" id="KW-0863">Zinc-finger</keyword>
<feature type="domain" description="RING-type" evidence="6">
    <location>
        <begin position="408"/>
        <end position="450"/>
    </location>
</feature>
<dbReference type="SUPFAM" id="SSF57850">
    <property type="entry name" value="RING/U-box"/>
    <property type="match status" value="1"/>
</dbReference>
<evidence type="ECO:0000256" key="3">
    <source>
        <dbReference type="ARBA" id="ARBA00022833"/>
    </source>
</evidence>
<evidence type="ECO:0000256" key="2">
    <source>
        <dbReference type="ARBA" id="ARBA00022771"/>
    </source>
</evidence>
<dbReference type="Gene3D" id="3.30.40.10">
    <property type="entry name" value="Zinc/RING finger domain, C3HC4 (zinc finger)"/>
    <property type="match status" value="1"/>
</dbReference>
<comment type="caution">
    <text evidence="7">The sequence shown here is derived from an EMBL/GenBank/DDBJ whole genome shotgun (WGS) entry which is preliminary data.</text>
</comment>
<name>A0A7J6Y9P4_TRYCR</name>
<sequence>MKISFFFFLLFYVDFLLCLFVSLVYLRICLCHSKAKEPSEIASSIQCQRRPRVVSVWISRAMDSAVEDLIRAMDINKAKHDSASLWRKIRNMREESQTVDEFLFKRVLLCSARCVLAKLEESGGAEEQWIGYLDFFMEAVRSFGTRYADPLLGTCEEVFHLVLGYPEKPRDLFHEYLFCLSAQRHQCMGMNPNLAGTAPKCPMLENKSTEVALVPEVPLNEVRQYVNDLPQRLTFPLQNGVVRMRLGNPLPIPDVGYVRGGYRCDTCCISNIQVAYQAMLYDDMDKAGVRSAVHFRNLANRVGFDMCVACAVYFYRDAVLRLSQFLGDHSRTFRVGPDADVQLHSFSSEGNVVKFTVSILPWGARPIVWIADKEEYNPPAAWRLAVKIESCNQYDPSRRNGGSDDDQCAICLQLLANGTPVLETPCKHCFHVDCVQEMRSMMDDECPFCRRENVFTSCVNLTSQLNMYKVQVDLPNEAKEIVLAVGSLLTSDGEYNNPTNIAACRSILVRHSCIMDFEAERKKNSPVS</sequence>
<evidence type="ECO:0000256" key="5">
    <source>
        <dbReference type="SAM" id="Phobius"/>
    </source>
</evidence>
<feature type="transmembrane region" description="Helical" evidence="5">
    <location>
        <begin position="6"/>
        <end position="26"/>
    </location>
</feature>
<dbReference type="GO" id="GO:0008270">
    <property type="term" value="F:zinc ion binding"/>
    <property type="evidence" value="ECO:0007669"/>
    <property type="project" value="UniProtKB-KW"/>
</dbReference>
<dbReference type="PROSITE" id="PS50089">
    <property type="entry name" value="ZF_RING_2"/>
    <property type="match status" value="1"/>
</dbReference>